<dbReference type="SMART" id="SM00406">
    <property type="entry name" value="IGv"/>
    <property type="match status" value="1"/>
</dbReference>
<gene>
    <name evidence="2" type="ORF">GDO78_011474</name>
</gene>
<dbReference type="Gene3D" id="2.60.40.10">
    <property type="entry name" value="Immunoglobulins"/>
    <property type="match status" value="1"/>
</dbReference>
<dbReference type="InterPro" id="IPR007110">
    <property type="entry name" value="Ig-like_dom"/>
</dbReference>
<dbReference type="SMART" id="SM00409">
    <property type="entry name" value="IG"/>
    <property type="match status" value="1"/>
</dbReference>
<dbReference type="InterPro" id="IPR036179">
    <property type="entry name" value="Ig-like_dom_sf"/>
</dbReference>
<dbReference type="InterPro" id="IPR003599">
    <property type="entry name" value="Ig_sub"/>
</dbReference>
<accession>A0A8J6F1P6</accession>
<sequence length="155" mass="16734">MPTTLSSEPIPTDKRDREIILKPLSEDINTAPSLSLPSTSPCTILRESSIKDSGSCGEITVTVSPDYISVSPGDTAIISCTCSTGVGSYLHWYQQKPGQPPKLLIYYATNRLPGVPERFSGSGSGTSFKLTITGMTKDDVGYYYCQQGVQFPLTQ</sequence>
<evidence type="ECO:0000313" key="2">
    <source>
        <dbReference type="EMBL" id="KAG9479454.1"/>
    </source>
</evidence>
<protein>
    <recommendedName>
        <fullName evidence="1">Ig-like domain-containing protein</fullName>
    </recommendedName>
</protein>
<dbReference type="PANTHER" id="PTHR23267">
    <property type="entry name" value="IMMUNOGLOBULIN LIGHT CHAIN"/>
    <property type="match status" value="1"/>
</dbReference>
<feature type="domain" description="Ig-like" evidence="1">
    <location>
        <begin position="59"/>
        <end position="146"/>
    </location>
</feature>
<dbReference type="Proteomes" id="UP000770717">
    <property type="component" value="Unassembled WGS sequence"/>
</dbReference>
<reference evidence="2" key="1">
    <citation type="thesis" date="2020" institute="ProQuest LLC" country="789 East Eisenhower Parkway, Ann Arbor, MI, USA">
        <title>Comparative Genomics and Chromosome Evolution.</title>
        <authorList>
            <person name="Mudd A.B."/>
        </authorList>
    </citation>
    <scope>NUCLEOTIDE SEQUENCE</scope>
    <source>
        <strain evidence="2">HN-11 Male</strain>
        <tissue evidence="2">Kidney and liver</tissue>
    </source>
</reference>
<organism evidence="2 3">
    <name type="scientific">Eleutherodactylus coqui</name>
    <name type="common">Puerto Rican coqui</name>
    <dbReference type="NCBI Taxonomy" id="57060"/>
    <lineage>
        <taxon>Eukaryota</taxon>
        <taxon>Metazoa</taxon>
        <taxon>Chordata</taxon>
        <taxon>Craniata</taxon>
        <taxon>Vertebrata</taxon>
        <taxon>Euteleostomi</taxon>
        <taxon>Amphibia</taxon>
        <taxon>Batrachia</taxon>
        <taxon>Anura</taxon>
        <taxon>Neobatrachia</taxon>
        <taxon>Hyloidea</taxon>
        <taxon>Eleutherodactylidae</taxon>
        <taxon>Eleutherodactylinae</taxon>
        <taxon>Eleutherodactylus</taxon>
        <taxon>Eleutherodactylus</taxon>
    </lineage>
</organism>
<dbReference type="InterPro" id="IPR013106">
    <property type="entry name" value="Ig_V-set"/>
</dbReference>
<evidence type="ECO:0000259" key="1">
    <source>
        <dbReference type="PROSITE" id="PS50835"/>
    </source>
</evidence>
<dbReference type="InterPro" id="IPR013783">
    <property type="entry name" value="Ig-like_fold"/>
</dbReference>
<keyword evidence="3" id="KW-1185">Reference proteome</keyword>
<evidence type="ECO:0000313" key="3">
    <source>
        <dbReference type="Proteomes" id="UP000770717"/>
    </source>
</evidence>
<dbReference type="SUPFAM" id="SSF48726">
    <property type="entry name" value="Immunoglobulin"/>
    <property type="match status" value="1"/>
</dbReference>
<dbReference type="Pfam" id="PF07686">
    <property type="entry name" value="V-set"/>
    <property type="match status" value="1"/>
</dbReference>
<proteinExistence type="predicted"/>
<comment type="caution">
    <text evidence="2">The sequence shown here is derived from an EMBL/GenBank/DDBJ whole genome shotgun (WGS) entry which is preliminary data.</text>
</comment>
<dbReference type="FunFam" id="2.60.40.10:FF:001230">
    <property type="entry name" value="Immunoglobulin kappa variable 8-16"/>
    <property type="match status" value="1"/>
</dbReference>
<dbReference type="InterPro" id="IPR050150">
    <property type="entry name" value="IgV_Light_Chain"/>
</dbReference>
<dbReference type="OrthoDB" id="8908372at2759"/>
<dbReference type="PROSITE" id="PS50835">
    <property type="entry name" value="IG_LIKE"/>
    <property type="match status" value="1"/>
</dbReference>
<name>A0A8J6F1P6_ELECQ</name>
<dbReference type="EMBL" id="WNTK01000007">
    <property type="protein sequence ID" value="KAG9479454.1"/>
    <property type="molecule type" value="Genomic_DNA"/>
</dbReference>
<dbReference type="AlphaFoldDB" id="A0A8J6F1P6"/>